<feature type="domain" description="DNA topoisomerase IB N-terminal" evidence="2">
    <location>
        <begin position="38"/>
        <end position="84"/>
    </location>
</feature>
<dbReference type="GO" id="GO:0003917">
    <property type="term" value="F:DNA topoisomerase type I (single strand cut, ATP-independent) activity"/>
    <property type="evidence" value="ECO:0007669"/>
    <property type="project" value="InterPro"/>
</dbReference>
<dbReference type="Gene3D" id="3.30.66.10">
    <property type="entry name" value="DNA topoisomerase I domain"/>
    <property type="match status" value="1"/>
</dbReference>
<organism evidence="3">
    <name type="scientific">marine metagenome</name>
    <dbReference type="NCBI Taxonomy" id="408172"/>
    <lineage>
        <taxon>unclassified sequences</taxon>
        <taxon>metagenomes</taxon>
        <taxon>ecological metagenomes</taxon>
    </lineage>
</organism>
<dbReference type="EMBL" id="UINC01063253">
    <property type="protein sequence ID" value="SVB90692.1"/>
    <property type="molecule type" value="Genomic_DNA"/>
</dbReference>
<dbReference type="GO" id="GO:0006265">
    <property type="term" value="P:DNA topological change"/>
    <property type="evidence" value="ECO:0007669"/>
    <property type="project" value="InterPro"/>
</dbReference>
<dbReference type="InterPro" id="IPR049331">
    <property type="entry name" value="Top1B_N_bact"/>
</dbReference>
<evidence type="ECO:0000259" key="1">
    <source>
        <dbReference type="Pfam" id="PF01028"/>
    </source>
</evidence>
<reference evidence="3" key="1">
    <citation type="submission" date="2018-05" db="EMBL/GenBank/DDBJ databases">
        <authorList>
            <person name="Lanie J.A."/>
            <person name="Ng W.-L."/>
            <person name="Kazmierczak K.M."/>
            <person name="Andrzejewski T.M."/>
            <person name="Davidsen T.M."/>
            <person name="Wayne K.J."/>
            <person name="Tettelin H."/>
            <person name="Glass J.I."/>
            <person name="Rusch D."/>
            <person name="Podicherti R."/>
            <person name="Tsui H.-C.T."/>
            <person name="Winkler M.E."/>
        </authorList>
    </citation>
    <scope>NUCLEOTIDE SEQUENCE</scope>
</reference>
<dbReference type="PROSITE" id="PS52038">
    <property type="entry name" value="TOPO_IB_2"/>
    <property type="match status" value="1"/>
</dbReference>
<dbReference type="InterPro" id="IPR014711">
    <property type="entry name" value="TopoI_cat_a-hlx-sub_euk"/>
</dbReference>
<dbReference type="Pfam" id="PF01028">
    <property type="entry name" value="Topoisom_I"/>
    <property type="match status" value="1"/>
</dbReference>
<dbReference type="Gene3D" id="3.90.15.10">
    <property type="entry name" value="Topoisomerase I, Chain A, domain 3"/>
    <property type="match status" value="1"/>
</dbReference>
<dbReference type="SUPFAM" id="SSF55869">
    <property type="entry name" value="DNA topoisomerase I domain"/>
    <property type="match status" value="1"/>
</dbReference>
<feature type="domain" description="DNA topoisomerase I catalytic core eukaryotic-type" evidence="1">
    <location>
        <begin position="100"/>
        <end position="183"/>
    </location>
</feature>
<dbReference type="InterPro" id="IPR011010">
    <property type="entry name" value="DNA_brk_join_enz"/>
</dbReference>
<dbReference type="AlphaFoldDB" id="A0A382HUA3"/>
<evidence type="ECO:0000313" key="3">
    <source>
        <dbReference type="EMBL" id="SVB90692.1"/>
    </source>
</evidence>
<dbReference type="SUPFAM" id="SSF56349">
    <property type="entry name" value="DNA breaking-rejoining enzymes"/>
    <property type="match status" value="1"/>
</dbReference>
<evidence type="ECO:0000259" key="2">
    <source>
        <dbReference type="Pfam" id="PF21338"/>
    </source>
</evidence>
<dbReference type="InterPro" id="IPR013500">
    <property type="entry name" value="TopoI_cat_euk"/>
</dbReference>
<proteinExistence type="predicted"/>
<dbReference type="InterPro" id="IPR035447">
    <property type="entry name" value="DNA_topo_I_N_sf"/>
</dbReference>
<name>A0A382HUA3_9ZZZZ</name>
<gene>
    <name evidence="3" type="ORF">METZ01_LOCUS243546</name>
</gene>
<dbReference type="GO" id="GO:0003677">
    <property type="term" value="F:DNA binding"/>
    <property type="evidence" value="ECO:0007669"/>
    <property type="project" value="InterPro"/>
</dbReference>
<feature type="non-terminal residue" evidence="3">
    <location>
        <position position="184"/>
    </location>
</feature>
<dbReference type="Pfam" id="PF21338">
    <property type="entry name" value="Top1B_N_bact"/>
    <property type="match status" value="1"/>
</dbReference>
<accession>A0A382HUA3</accession>
<protein>
    <submittedName>
        <fullName evidence="3">Uncharacterized protein</fullName>
    </submittedName>
</protein>
<sequence length="184" mass="21670">MNQDDKDNAIADAEKAGLYYSSHSEKGYTRQIKEEIHTFFDTEKKPIKGKRELKRIEEMRIPPAWTEVWICADKKGHLQATGVDAKKRKQYVYHPIWTQLRSEAKFDKMTSFGKSLPKIREQYFEDLAEEGNKKQRNLPYKRVMALIVRLLDTTFIRIGNETSRDDKEKATYGLSTMQDEHMDF</sequence>